<sequence length="753" mass="81260">MDSDDNGEIGRGRRANSSSSRESSPALKKQKRSFTPTSDDGDIVIPVVPDDDADTPPPDGASVPLIRQAVGFSWTPSTATTIDTYQATLPPKPVAHFLPGQAVPVSKKPGTKAKPKAPRKKKHEYGDGISSQTGRFRLTVPDKAPPPVPAPTPVPATYPGSGPYSSLYRIDAASPSASATISSGASVADITSPALGAHSLAVSGSHYASDYSSNMTSIYDNAAVGSSGSHPPSRSTTSIPPSTKGSKRTKKSSGKRSTRDPGPSNQHQPAPQLLESSQSTHPQPPSGPQHYRRDYERTSQQSMNDHSHSPSPRAHSHIPPSNHPPPPAPAPVPQRPLRMVTLLIEDMRSGVPDSQLAEVKVPLRVLNDPADGFWADAKDICGGLQASPSRIDGPAKVYTLRGKYRQFFMRVSADNVLEVESANLRVTTERTLEIVVEAPVPAGQLPPPPRLPPSITQASESESETPMSPYGESGSTFGPFGHDAEMERFPQVPHPSPNKRHPSPSSESTPRGGPYGHASHYSSSVHGSPSQAAKRSRHPKRSDHREGRGSYNSDAVHSHSHRQPHASGSSSRRSLSPPVMGRLADSPEERDDAITNYIRSAVENDPVWIQYMQSKAKPQRVSEVLFQYRFVQGKVQQLAGDTTPPYWDGAPNCRVEKEHVWRVLRLSPQWGAECQETLALVNFYGRNGTRYEDSRIVALMDSTEPPKEKAMKHFVKLLRSIDAGWVQDNTRAQDGVPPGRLAGPGVVIGEPSS</sequence>
<dbReference type="EMBL" id="MU266392">
    <property type="protein sequence ID" value="KAH7925943.1"/>
    <property type="molecule type" value="Genomic_DNA"/>
</dbReference>
<proteinExistence type="predicted"/>
<comment type="caution">
    <text evidence="1">The sequence shown here is derived from an EMBL/GenBank/DDBJ whole genome shotgun (WGS) entry which is preliminary data.</text>
</comment>
<reference evidence="1" key="1">
    <citation type="journal article" date="2021" name="New Phytol.">
        <title>Evolutionary innovations through gain and loss of genes in the ectomycorrhizal Boletales.</title>
        <authorList>
            <person name="Wu G."/>
            <person name="Miyauchi S."/>
            <person name="Morin E."/>
            <person name="Kuo A."/>
            <person name="Drula E."/>
            <person name="Varga T."/>
            <person name="Kohler A."/>
            <person name="Feng B."/>
            <person name="Cao Y."/>
            <person name="Lipzen A."/>
            <person name="Daum C."/>
            <person name="Hundley H."/>
            <person name="Pangilinan J."/>
            <person name="Johnson J."/>
            <person name="Barry K."/>
            <person name="LaButti K."/>
            <person name="Ng V."/>
            <person name="Ahrendt S."/>
            <person name="Min B."/>
            <person name="Choi I.G."/>
            <person name="Park H."/>
            <person name="Plett J.M."/>
            <person name="Magnuson J."/>
            <person name="Spatafora J.W."/>
            <person name="Nagy L.G."/>
            <person name="Henrissat B."/>
            <person name="Grigoriev I.V."/>
            <person name="Yang Z.L."/>
            <person name="Xu J."/>
            <person name="Martin F.M."/>
        </authorList>
    </citation>
    <scope>NUCLEOTIDE SEQUENCE</scope>
    <source>
        <strain evidence="1">KUC20120723A-06</strain>
    </source>
</reference>
<dbReference type="Proteomes" id="UP000790709">
    <property type="component" value="Unassembled WGS sequence"/>
</dbReference>
<evidence type="ECO:0000313" key="2">
    <source>
        <dbReference type="Proteomes" id="UP000790709"/>
    </source>
</evidence>
<gene>
    <name evidence="1" type="ORF">BV22DRAFT_1064026</name>
</gene>
<evidence type="ECO:0000313" key="1">
    <source>
        <dbReference type="EMBL" id="KAH7925943.1"/>
    </source>
</evidence>
<organism evidence="1 2">
    <name type="scientific">Leucogyrophana mollusca</name>
    <dbReference type="NCBI Taxonomy" id="85980"/>
    <lineage>
        <taxon>Eukaryota</taxon>
        <taxon>Fungi</taxon>
        <taxon>Dikarya</taxon>
        <taxon>Basidiomycota</taxon>
        <taxon>Agaricomycotina</taxon>
        <taxon>Agaricomycetes</taxon>
        <taxon>Agaricomycetidae</taxon>
        <taxon>Boletales</taxon>
        <taxon>Boletales incertae sedis</taxon>
        <taxon>Leucogyrophana</taxon>
    </lineage>
</organism>
<keyword evidence="2" id="KW-1185">Reference proteome</keyword>
<accession>A0ACB8BMZ9</accession>
<name>A0ACB8BMZ9_9AGAM</name>
<protein>
    <submittedName>
        <fullName evidence="1">Uncharacterized protein</fullName>
    </submittedName>
</protein>